<gene>
    <name evidence="3" type="ORF">SMACR_08949</name>
</gene>
<dbReference type="Proteomes" id="UP000433876">
    <property type="component" value="Unassembled WGS sequence"/>
</dbReference>
<dbReference type="Pfam" id="PF22942">
    <property type="entry name" value="DUF7025"/>
    <property type="match status" value="1"/>
</dbReference>
<feature type="region of interest" description="Disordered" evidence="1">
    <location>
        <begin position="383"/>
        <end position="425"/>
    </location>
</feature>
<dbReference type="InterPro" id="IPR054289">
    <property type="entry name" value="DUF7025"/>
</dbReference>
<dbReference type="InterPro" id="IPR003593">
    <property type="entry name" value="AAA+_ATPase"/>
</dbReference>
<reference evidence="3 4" key="1">
    <citation type="submission" date="2017-07" db="EMBL/GenBank/DDBJ databases">
        <title>Genome sequence of the Sordaria macrospora wild type strain R19027.</title>
        <authorList>
            <person name="Nowrousian M."/>
            <person name="Teichert I."/>
            <person name="Kueck U."/>
        </authorList>
    </citation>
    <scope>NUCLEOTIDE SEQUENCE [LARGE SCALE GENOMIC DNA]</scope>
    <source>
        <strain evidence="3 4">R19027</strain>
        <tissue evidence="3">Mycelium</tissue>
    </source>
</reference>
<dbReference type="EMBL" id="NMPR01000086">
    <property type="protein sequence ID" value="KAA8631087.1"/>
    <property type="molecule type" value="Genomic_DNA"/>
</dbReference>
<dbReference type="CDD" id="cd19481">
    <property type="entry name" value="RecA-like_protease"/>
    <property type="match status" value="1"/>
</dbReference>
<evidence type="ECO:0000259" key="2">
    <source>
        <dbReference type="SMART" id="SM00382"/>
    </source>
</evidence>
<organism evidence="3 4">
    <name type="scientific">Sordaria macrospora</name>
    <dbReference type="NCBI Taxonomy" id="5147"/>
    <lineage>
        <taxon>Eukaryota</taxon>
        <taxon>Fungi</taxon>
        <taxon>Dikarya</taxon>
        <taxon>Ascomycota</taxon>
        <taxon>Pezizomycotina</taxon>
        <taxon>Sordariomycetes</taxon>
        <taxon>Sordariomycetidae</taxon>
        <taxon>Sordariales</taxon>
        <taxon>Sordariaceae</taxon>
        <taxon>Sordaria</taxon>
    </lineage>
</organism>
<dbReference type="GO" id="GO:0016887">
    <property type="term" value="F:ATP hydrolysis activity"/>
    <property type="evidence" value="ECO:0007669"/>
    <property type="project" value="InterPro"/>
</dbReference>
<proteinExistence type="predicted"/>
<dbReference type="GO" id="GO:0005524">
    <property type="term" value="F:ATP binding"/>
    <property type="evidence" value="ECO:0007669"/>
    <property type="project" value="InterPro"/>
</dbReference>
<dbReference type="PANTHER" id="PTHR46411:SF2">
    <property type="entry name" value="AAA+ ATPASE DOMAIN-CONTAINING PROTEIN"/>
    <property type="match status" value="1"/>
</dbReference>
<feature type="compositionally biased region" description="Basic and acidic residues" evidence="1">
    <location>
        <begin position="414"/>
        <end position="425"/>
    </location>
</feature>
<dbReference type="Gene3D" id="3.40.50.300">
    <property type="entry name" value="P-loop containing nucleotide triphosphate hydrolases"/>
    <property type="match status" value="1"/>
</dbReference>
<dbReference type="InterPro" id="IPR027417">
    <property type="entry name" value="P-loop_NTPase"/>
</dbReference>
<evidence type="ECO:0000256" key="1">
    <source>
        <dbReference type="SAM" id="MobiDB-lite"/>
    </source>
</evidence>
<feature type="compositionally biased region" description="Basic residues" evidence="1">
    <location>
        <begin position="403"/>
        <end position="412"/>
    </location>
</feature>
<sequence length="786" mass="88815">MSFDAYNRALPDHYLTSPGAPPAADLLNPSDLPAANGQESSKKATTKGFIDLIEAHVEGFGGRDITVLQTSKYLPRKSAATKKPETEYKDYAVILRRTVLERNKQANVVRLELEIHSKRLCQKFREIAARSYESTDLQTYPIKIRGPFSELFFYRKEIHELAENQDIDADLRRDAKALDDFVNKGNGMMTSIIEDHERYSKDKKVINDILWTIYPPNSLAVLDLGKIKECWLVRNVYHMEHPKSRRLYWVVTGLRLDYDGTAPGLTRQKFLTPLTGMRPVNISSLPLVPVEHYPDWESFKHKLLARSKKLRAVLGGDFSSFGCQIYSGPSWDNGVWEDVFPVLDGANPILLSKHIQERVMVDFKSFAKDITLPSLVDIQKDAGIHPSKGRTTARGTLSVPEARKRRGHRQRTMFHSDDSDSDFNEPKVDEMLQDLEDPMRYRTASALEGDTRASDEIEHGIDTLQGVAQATIKALHISHQEFELIFPAFVPAFGLRTKKWKWILSDELQDVRWNNVAFQSLQLEEVTKKLVESLVKGHKNKSVAFDDVIAGKGQGLVFLLHGNPGLGKTLTAESVADYLERPLYSISGGELSTRVSDVEERLDDIFDLAKRWDAVTLLDEADVLLCKRNSADMERNAIVGVFLRTLEYFQGVLFLTTNRKDDFDDAFKSRIHVTICYPELSEKAQSQIWEGLITANQKVATDRSWNEEVYGALGRLNLNGRTIKNILRTAVAFANADSKPLGAGHVLSIVQTEMQGVDESLTHDKESKGKIKRALNELHRVVGRPL</sequence>
<protein>
    <recommendedName>
        <fullName evidence="2">AAA+ ATPase domain-containing protein</fullName>
    </recommendedName>
</protein>
<dbReference type="VEuPathDB" id="FungiDB:SMAC_08949"/>
<comment type="caution">
    <text evidence="3">The sequence shown here is derived from an EMBL/GenBank/DDBJ whole genome shotgun (WGS) entry which is preliminary data.</text>
</comment>
<dbReference type="AlphaFoldDB" id="A0A8S8ZJW2"/>
<evidence type="ECO:0000313" key="3">
    <source>
        <dbReference type="EMBL" id="KAA8631087.1"/>
    </source>
</evidence>
<feature type="domain" description="AAA+ ATPase" evidence="2">
    <location>
        <begin position="554"/>
        <end position="679"/>
    </location>
</feature>
<evidence type="ECO:0000313" key="4">
    <source>
        <dbReference type="Proteomes" id="UP000433876"/>
    </source>
</evidence>
<name>A0A8S8ZJW2_SORMA</name>
<dbReference type="Pfam" id="PF00004">
    <property type="entry name" value="AAA"/>
    <property type="match status" value="1"/>
</dbReference>
<dbReference type="SMART" id="SM00382">
    <property type="entry name" value="AAA"/>
    <property type="match status" value="1"/>
</dbReference>
<dbReference type="InterPro" id="IPR003959">
    <property type="entry name" value="ATPase_AAA_core"/>
</dbReference>
<dbReference type="PANTHER" id="PTHR46411">
    <property type="entry name" value="FAMILY ATPASE, PUTATIVE-RELATED"/>
    <property type="match status" value="1"/>
</dbReference>
<accession>A0A8S8ZJW2</accession>
<dbReference type="SUPFAM" id="SSF52540">
    <property type="entry name" value="P-loop containing nucleoside triphosphate hydrolases"/>
    <property type="match status" value="1"/>
</dbReference>